<dbReference type="InterPro" id="IPR026705">
    <property type="entry name" value="Hid-1/Ecm30"/>
</dbReference>
<sequence length="840" mass="92272">MGNASSVTDGTTEVDPESHASVWMSRLMSTPIAIHDEASWAKAWAHLLPACNVICLRTIKEKQPYNLAAMVHLSLVKLEDALKAHDRIAAEPDDILHIVRLLTRILPVTLEDADDEFNRGFMAQGVLPRVAFRVVEDNKDADHPRKVQPAVSGSLSEHPYALDDHDGAPKGDVAESVIPSSGNGDAVDVKEQASSREQTSPVHPSTSSAEGVCEPSSPSCVTLSVDRVDAPSPRLMRVLIDLLFVPGFTLQAQPAAPSTHFELPNVSAELVWGFGDMAQIDAHRVELLRLLIACSAVGLFRASEQFAHEFNPLLKVAVDDTLAETLLCSLLHTITEPLPSASGTFSFMSWGTAVDAREELVLASLHALLIILDYRRLEADDDPVNPLLGSLSQMRLPSNLSRVYSALTSLLGNAVSAATAYLSRSVQEFDCYQEVFILLWKLIDICPAFREFVVTRADSSALLQPLLYIMSRSKHDMTQIGIVHTCAMLMLKLSSNREFALAFNASCGSCPVVLGAPGNLSMFNGSYADLLVIVSCEIMFGSMRIESLNHMLLTTITNVTPYVRDLTWASSSALVDLFEHFSKPDVLWSSRSVPQYLLLLIEAFNNVLQYQYSGNPRLVYAMTRKSSSFLNLCIDGDESREGANRADAGPPTVEQLSPESEPRSDAQAEAPATEASAAVETDDVTSQPSSPVRRETAASISDDHPAVTNDGTIPRRRSSNVLAEMSPASRKAWVQSWLAKFPLLPIRRTLEFLLPRMNSLYESGAYQNEAQVMAFFKDLTLVGVLPLPHPITVRQYSPSRYTSVWFSSLLWGVIFLRHQRTHLFDPSSIRLFVISNARDS</sequence>
<evidence type="ECO:0000313" key="4">
    <source>
        <dbReference type="Proteomes" id="UP000039324"/>
    </source>
</evidence>
<feature type="compositionally biased region" description="Basic and acidic residues" evidence="1">
    <location>
        <begin position="692"/>
        <end position="705"/>
    </location>
</feature>
<reference evidence="2 4" key="1">
    <citation type="submission" date="2015-02" db="EMBL/GenBank/DDBJ databases">
        <authorList>
            <person name="Chooi Y.-H."/>
        </authorList>
    </citation>
    <scope>NUCLEOTIDE SEQUENCE [LARGE SCALE GENOMIC DNA]</scope>
    <source>
        <strain evidence="2">E3</strain>
    </source>
</reference>
<dbReference type="STRING" id="37360.A0A0G4J0D1"/>
<dbReference type="PANTHER" id="PTHR21575:SF12">
    <property type="entry name" value="PROTEIN HID1"/>
    <property type="match status" value="1"/>
</dbReference>
<organism evidence="2 4">
    <name type="scientific">Plasmodiophora brassicae</name>
    <name type="common">Clubroot disease agent</name>
    <dbReference type="NCBI Taxonomy" id="37360"/>
    <lineage>
        <taxon>Eukaryota</taxon>
        <taxon>Sar</taxon>
        <taxon>Rhizaria</taxon>
        <taxon>Endomyxa</taxon>
        <taxon>Phytomyxea</taxon>
        <taxon>Plasmodiophorida</taxon>
        <taxon>Plasmodiophoridae</taxon>
        <taxon>Plasmodiophora</taxon>
    </lineage>
</organism>
<dbReference type="GO" id="GO:0016020">
    <property type="term" value="C:membrane"/>
    <property type="evidence" value="ECO:0007669"/>
    <property type="project" value="TreeGrafter"/>
</dbReference>
<proteinExistence type="predicted"/>
<feature type="compositionally biased region" description="Polar residues" evidence="1">
    <location>
        <begin position="195"/>
        <end position="209"/>
    </location>
</feature>
<evidence type="ECO:0000313" key="2">
    <source>
        <dbReference type="EMBL" id="CEP00731.1"/>
    </source>
</evidence>
<dbReference type="Proteomes" id="UP000290189">
    <property type="component" value="Unassembled WGS sequence"/>
</dbReference>
<dbReference type="EMBL" id="OVEO01000002">
    <property type="protein sequence ID" value="SPQ93787.1"/>
    <property type="molecule type" value="Genomic_DNA"/>
</dbReference>
<evidence type="ECO:0000313" key="5">
    <source>
        <dbReference type="Proteomes" id="UP000290189"/>
    </source>
</evidence>
<accession>A0A0G4J0D1</accession>
<dbReference type="OrthoDB" id="432953at2759"/>
<dbReference type="Pfam" id="PF12722">
    <property type="entry name" value="Hid1"/>
    <property type="match status" value="2"/>
</dbReference>
<feature type="region of interest" description="Disordered" evidence="1">
    <location>
        <begin position="140"/>
        <end position="217"/>
    </location>
</feature>
<feature type="compositionally biased region" description="Basic and acidic residues" evidence="1">
    <location>
        <begin position="160"/>
        <end position="173"/>
    </location>
</feature>
<dbReference type="AlphaFoldDB" id="A0A0G4J0D1"/>
<dbReference type="PANTHER" id="PTHR21575">
    <property type="entry name" value="PROTEIN HID1"/>
    <property type="match status" value="1"/>
</dbReference>
<keyword evidence="4" id="KW-1185">Reference proteome</keyword>
<dbReference type="OMA" id="IFEDDKW"/>
<evidence type="ECO:0008006" key="6">
    <source>
        <dbReference type="Google" id="ProtNLM"/>
    </source>
</evidence>
<geneLocation type="mitochondrion" evidence="3"/>
<dbReference type="GO" id="GO:0005797">
    <property type="term" value="C:Golgi medial cisterna"/>
    <property type="evidence" value="ECO:0007669"/>
    <property type="project" value="TreeGrafter"/>
</dbReference>
<feature type="region of interest" description="Disordered" evidence="1">
    <location>
        <begin position="640"/>
        <end position="715"/>
    </location>
</feature>
<feature type="compositionally biased region" description="Low complexity" evidence="1">
    <location>
        <begin position="667"/>
        <end position="679"/>
    </location>
</feature>
<protein>
    <recommendedName>
        <fullName evidence="6">Dymeclin</fullName>
    </recommendedName>
</protein>
<name>A0A0G4J0D1_PLABS</name>
<reference evidence="3 5" key="2">
    <citation type="submission" date="2018-03" db="EMBL/GenBank/DDBJ databases">
        <authorList>
            <person name="Fogelqvist J."/>
        </authorList>
    </citation>
    <scope>NUCLEOTIDE SEQUENCE [LARGE SCALE GENOMIC DNA]</scope>
</reference>
<dbReference type="EMBL" id="CDSF01000101">
    <property type="protein sequence ID" value="CEP00731.1"/>
    <property type="molecule type" value="Genomic_DNA"/>
</dbReference>
<dbReference type="Proteomes" id="UP000039324">
    <property type="component" value="Unassembled WGS sequence"/>
</dbReference>
<dbReference type="GO" id="GO:0000138">
    <property type="term" value="C:Golgi trans cisterna"/>
    <property type="evidence" value="ECO:0007669"/>
    <property type="project" value="TreeGrafter"/>
</dbReference>
<evidence type="ECO:0000256" key="1">
    <source>
        <dbReference type="SAM" id="MobiDB-lite"/>
    </source>
</evidence>
<evidence type="ECO:0000313" key="3">
    <source>
        <dbReference type="EMBL" id="SPQ93787.1"/>
    </source>
</evidence>
<gene>
    <name evidence="2" type="ORF">PBRA_001785</name>
    <name evidence="3" type="ORF">PLBR_LOCUS1002</name>
</gene>
<keyword evidence="3" id="KW-0496">Mitochondrion</keyword>